<keyword evidence="3" id="KW-0496">Mitochondrion</keyword>
<dbReference type="EMBL" id="KZ288305">
    <property type="protein sequence ID" value="PBC28771.1"/>
    <property type="molecule type" value="Genomic_DNA"/>
</dbReference>
<dbReference type="GO" id="GO:0003746">
    <property type="term" value="F:translation elongation factor activity"/>
    <property type="evidence" value="ECO:0007669"/>
    <property type="project" value="UniProtKB-KW"/>
</dbReference>
<dbReference type="FunFam" id="3.30.70.240:FF:000001">
    <property type="entry name" value="Elongation factor G"/>
    <property type="match status" value="1"/>
</dbReference>
<evidence type="ECO:0000259" key="5">
    <source>
        <dbReference type="SMART" id="SM00838"/>
    </source>
</evidence>
<dbReference type="InterPro" id="IPR014721">
    <property type="entry name" value="Ribsml_uS5_D2-typ_fold_subgr"/>
</dbReference>
<evidence type="ECO:0000256" key="2">
    <source>
        <dbReference type="ARBA" id="ARBA00022917"/>
    </source>
</evidence>
<dbReference type="SUPFAM" id="SSF54980">
    <property type="entry name" value="EF-G C-terminal domain-like"/>
    <property type="match status" value="1"/>
</dbReference>
<evidence type="ECO:0000313" key="6">
    <source>
        <dbReference type="EMBL" id="PBC28771.1"/>
    </source>
</evidence>
<dbReference type="CDD" id="cd03713">
    <property type="entry name" value="EFG_mtEFG_C"/>
    <property type="match status" value="1"/>
</dbReference>
<dbReference type="GO" id="GO:0005525">
    <property type="term" value="F:GTP binding"/>
    <property type="evidence" value="ECO:0007669"/>
    <property type="project" value="UniProtKB-KW"/>
</dbReference>
<dbReference type="SMART" id="SM00838">
    <property type="entry name" value="EFG_C"/>
    <property type="match status" value="1"/>
</dbReference>
<dbReference type="PANTHER" id="PTHR43261:SF1">
    <property type="entry name" value="RIBOSOME-RELEASING FACTOR 2, MITOCHONDRIAL"/>
    <property type="match status" value="1"/>
</dbReference>
<evidence type="ECO:0000256" key="1">
    <source>
        <dbReference type="ARBA" id="ARBA00022741"/>
    </source>
</evidence>
<protein>
    <submittedName>
        <fullName evidence="6">Elongation factor G</fullName>
    </submittedName>
</protein>
<name>A0A2A3ECM5_APICC</name>
<keyword evidence="1" id="KW-0547">Nucleotide-binding</keyword>
<dbReference type="InterPro" id="IPR035647">
    <property type="entry name" value="EFG_III/V"/>
</dbReference>
<dbReference type="STRING" id="94128.A0A2A3ECM5"/>
<dbReference type="AlphaFoldDB" id="A0A2A3ECM5"/>
<dbReference type="GO" id="GO:0032790">
    <property type="term" value="P:ribosome disassembly"/>
    <property type="evidence" value="ECO:0007669"/>
    <property type="project" value="TreeGrafter"/>
</dbReference>
<proteinExistence type="predicted"/>
<evidence type="ECO:0000256" key="4">
    <source>
        <dbReference type="ARBA" id="ARBA00023134"/>
    </source>
</evidence>
<dbReference type="OrthoDB" id="198619at2759"/>
<keyword evidence="4" id="KW-0342">GTP-binding</keyword>
<evidence type="ECO:0000256" key="3">
    <source>
        <dbReference type="ARBA" id="ARBA00023128"/>
    </source>
</evidence>
<dbReference type="Proteomes" id="UP000242457">
    <property type="component" value="Unassembled WGS sequence"/>
</dbReference>
<sequence length="102" mass="11514">MKSAGIALLEPIMRLEVVVPEDYLSVILKDLAKRRAEVKYIDVFKQNKIVYCLAPLAELLGYSTTVRIISSGHATFTLEFDHYELMDSANEAEAIKRATGFY</sequence>
<keyword evidence="2" id="KW-0648">Protein biosynthesis</keyword>
<dbReference type="GO" id="GO:0003924">
    <property type="term" value="F:GTPase activity"/>
    <property type="evidence" value="ECO:0007669"/>
    <property type="project" value="TreeGrafter"/>
</dbReference>
<dbReference type="InterPro" id="IPR035649">
    <property type="entry name" value="EFG_V"/>
</dbReference>
<gene>
    <name evidence="6" type="ORF">APICC_03591</name>
</gene>
<dbReference type="GO" id="GO:0032543">
    <property type="term" value="P:mitochondrial translation"/>
    <property type="evidence" value="ECO:0007669"/>
    <property type="project" value="TreeGrafter"/>
</dbReference>
<dbReference type="PANTHER" id="PTHR43261">
    <property type="entry name" value="TRANSLATION ELONGATION FACTOR G-RELATED"/>
    <property type="match status" value="1"/>
</dbReference>
<dbReference type="InterPro" id="IPR000640">
    <property type="entry name" value="EFG_V-like"/>
</dbReference>
<feature type="domain" description="Elongation factor EFG" evidence="5">
    <location>
        <begin position="7"/>
        <end position="94"/>
    </location>
</feature>
<reference evidence="6 7" key="1">
    <citation type="submission" date="2014-07" db="EMBL/GenBank/DDBJ databases">
        <title>Genomic and transcriptomic analysis on Apis cerana provide comprehensive insights into honey bee biology.</title>
        <authorList>
            <person name="Diao Q."/>
            <person name="Sun L."/>
            <person name="Zheng H."/>
            <person name="Zheng H."/>
            <person name="Xu S."/>
            <person name="Wang S."/>
            <person name="Zeng Z."/>
            <person name="Hu F."/>
            <person name="Su S."/>
            <person name="Wu J."/>
        </authorList>
    </citation>
    <scope>NUCLEOTIDE SEQUENCE [LARGE SCALE GENOMIC DNA]</scope>
    <source>
        <tissue evidence="6">Pupae without intestine</tissue>
    </source>
</reference>
<keyword evidence="6" id="KW-0251">Elongation factor</keyword>
<dbReference type="Gene3D" id="3.30.70.240">
    <property type="match status" value="1"/>
</dbReference>
<dbReference type="GO" id="GO:0005739">
    <property type="term" value="C:mitochondrion"/>
    <property type="evidence" value="ECO:0007669"/>
    <property type="project" value="TreeGrafter"/>
</dbReference>
<organism evidence="6 7">
    <name type="scientific">Apis cerana cerana</name>
    <name type="common">Oriental honeybee</name>
    <dbReference type="NCBI Taxonomy" id="94128"/>
    <lineage>
        <taxon>Eukaryota</taxon>
        <taxon>Metazoa</taxon>
        <taxon>Ecdysozoa</taxon>
        <taxon>Arthropoda</taxon>
        <taxon>Hexapoda</taxon>
        <taxon>Insecta</taxon>
        <taxon>Pterygota</taxon>
        <taxon>Neoptera</taxon>
        <taxon>Endopterygota</taxon>
        <taxon>Hymenoptera</taxon>
        <taxon>Apocrita</taxon>
        <taxon>Aculeata</taxon>
        <taxon>Apoidea</taxon>
        <taxon>Anthophila</taxon>
        <taxon>Apidae</taxon>
        <taxon>Apis</taxon>
    </lineage>
</organism>
<dbReference type="Pfam" id="PF00679">
    <property type="entry name" value="EFG_C"/>
    <property type="match status" value="1"/>
</dbReference>
<keyword evidence="7" id="KW-1185">Reference proteome</keyword>
<accession>A0A2A3ECM5</accession>
<dbReference type="Gene3D" id="3.30.230.10">
    <property type="match status" value="1"/>
</dbReference>
<evidence type="ECO:0000313" key="7">
    <source>
        <dbReference type="Proteomes" id="UP000242457"/>
    </source>
</evidence>